<gene>
    <name evidence="2" type="ORF">ElyMa_004201100</name>
</gene>
<evidence type="ECO:0000313" key="2">
    <source>
        <dbReference type="EMBL" id="GFR86530.1"/>
    </source>
</evidence>
<evidence type="ECO:0000256" key="1">
    <source>
        <dbReference type="SAM" id="Phobius"/>
    </source>
</evidence>
<organism evidence="2 3">
    <name type="scientific">Elysia marginata</name>
    <dbReference type="NCBI Taxonomy" id="1093978"/>
    <lineage>
        <taxon>Eukaryota</taxon>
        <taxon>Metazoa</taxon>
        <taxon>Spiralia</taxon>
        <taxon>Lophotrochozoa</taxon>
        <taxon>Mollusca</taxon>
        <taxon>Gastropoda</taxon>
        <taxon>Heterobranchia</taxon>
        <taxon>Euthyneura</taxon>
        <taxon>Panpulmonata</taxon>
        <taxon>Sacoglossa</taxon>
        <taxon>Placobranchoidea</taxon>
        <taxon>Plakobranchidae</taxon>
        <taxon>Elysia</taxon>
    </lineage>
</organism>
<dbReference type="EMBL" id="BMAT01008499">
    <property type="protein sequence ID" value="GFR86530.1"/>
    <property type="molecule type" value="Genomic_DNA"/>
</dbReference>
<feature type="transmembrane region" description="Helical" evidence="1">
    <location>
        <begin position="61"/>
        <end position="81"/>
    </location>
</feature>
<keyword evidence="1" id="KW-0472">Membrane</keyword>
<sequence length="111" mass="12801">MQQHRQIETDRQRDRQAECGSVYESVEVTILGVYRQRENEDPKGCMIICPIKNIRNEKANLVVVVVVVIVVVVVVTILGVYRQRENEDPKRCMIICPIKNIRNEKADLVVP</sequence>
<comment type="caution">
    <text evidence="2">The sequence shown here is derived from an EMBL/GenBank/DDBJ whole genome shotgun (WGS) entry which is preliminary data.</text>
</comment>
<dbReference type="AlphaFoldDB" id="A0AAV4GN61"/>
<accession>A0AAV4GN61</accession>
<keyword evidence="1" id="KW-1133">Transmembrane helix</keyword>
<keyword evidence="1" id="KW-0812">Transmembrane</keyword>
<keyword evidence="3" id="KW-1185">Reference proteome</keyword>
<dbReference type="Proteomes" id="UP000762676">
    <property type="component" value="Unassembled WGS sequence"/>
</dbReference>
<name>A0AAV4GN61_9GAST</name>
<proteinExistence type="predicted"/>
<protein>
    <submittedName>
        <fullName evidence="2">Uncharacterized protein</fullName>
    </submittedName>
</protein>
<evidence type="ECO:0000313" key="3">
    <source>
        <dbReference type="Proteomes" id="UP000762676"/>
    </source>
</evidence>
<reference evidence="2 3" key="1">
    <citation type="journal article" date="2021" name="Elife">
        <title>Chloroplast acquisition without the gene transfer in kleptoplastic sea slugs, Plakobranchus ocellatus.</title>
        <authorList>
            <person name="Maeda T."/>
            <person name="Takahashi S."/>
            <person name="Yoshida T."/>
            <person name="Shimamura S."/>
            <person name="Takaki Y."/>
            <person name="Nagai Y."/>
            <person name="Toyoda A."/>
            <person name="Suzuki Y."/>
            <person name="Arimoto A."/>
            <person name="Ishii H."/>
            <person name="Satoh N."/>
            <person name="Nishiyama T."/>
            <person name="Hasebe M."/>
            <person name="Maruyama T."/>
            <person name="Minagawa J."/>
            <person name="Obokata J."/>
            <person name="Shigenobu S."/>
        </authorList>
    </citation>
    <scope>NUCLEOTIDE SEQUENCE [LARGE SCALE GENOMIC DNA]</scope>
</reference>